<dbReference type="Pfam" id="PF00395">
    <property type="entry name" value="SLH"/>
    <property type="match status" value="2"/>
</dbReference>
<keyword evidence="2" id="KW-0732">Signal</keyword>
<reference evidence="4 5" key="1">
    <citation type="submission" date="2023-07" db="EMBL/GenBank/DDBJ databases">
        <title>Genomic Encyclopedia of Type Strains, Phase IV (KMG-IV): sequencing the most valuable type-strain genomes for metagenomic binning, comparative biology and taxonomic classification.</title>
        <authorList>
            <person name="Goeker M."/>
        </authorList>
    </citation>
    <scope>NUCLEOTIDE SEQUENCE [LARGE SCALE GENOMIC DNA]</scope>
    <source>
        <strain evidence="4 5">DSM 22170</strain>
    </source>
</reference>
<feature type="chain" id="PRO_5046550000" description="SLH domain-containing protein" evidence="2">
    <location>
        <begin position="25"/>
        <end position="308"/>
    </location>
</feature>
<dbReference type="RefSeq" id="WP_188776732.1">
    <property type="nucleotide sequence ID" value="NZ_BMMB01000007.1"/>
</dbReference>
<dbReference type="InterPro" id="IPR001119">
    <property type="entry name" value="SLH_dom"/>
</dbReference>
<proteinExistence type="predicted"/>
<gene>
    <name evidence="4" type="ORF">JOC58_002523</name>
</gene>
<feature type="region of interest" description="Disordered" evidence="1">
    <location>
        <begin position="205"/>
        <end position="229"/>
    </location>
</feature>
<evidence type="ECO:0000256" key="1">
    <source>
        <dbReference type="SAM" id="MobiDB-lite"/>
    </source>
</evidence>
<dbReference type="PROSITE" id="PS51272">
    <property type="entry name" value="SLH"/>
    <property type="match status" value="2"/>
</dbReference>
<organism evidence="4 5">
    <name type="scientific">Paenibacillus hunanensis</name>
    <dbReference type="NCBI Taxonomy" id="539262"/>
    <lineage>
        <taxon>Bacteria</taxon>
        <taxon>Bacillati</taxon>
        <taxon>Bacillota</taxon>
        <taxon>Bacilli</taxon>
        <taxon>Bacillales</taxon>
        <taxon>Paenibacillaceae</taxon>
        <taxon>Paenibacillus</taxon>
    </lineage>
</organism>
<evidence type="ECO:0000259" key="3">
    <source>
        <dbReference type="PROSITE" id="PS51272"/>
    </source>
</evidence>
<feature type="signal peptide" evidence="2">
    <location>
        <begin position="1"/>
        <end position="24"/>
    </location>
</feature>
<name>A0ABU1IZH1_9BACL</name>
<comment type="caution">
    <text evidence="4">The sequence shown here is derived from an EMBL/GenBank/DDBJ whole genome shotgun (WGS) entry which is preliminary data.</text>
</comment>
<feature type="domain" description="SLH" evidence="3">
    <location>
        <begin position="24"/>
        <end position="87"/>
    </location>
</feature>
<dbReference type="EMBL" id="JAVDQH010000009">
    <property type="protein sequence ID" value="MDR6244626.1"/>
    <property type="molecule type" value="Genomic_DNA"/>
</dbReference>
<feature type="compositionally biased region" description="Polar residues" evidence="1">
    <location>
        <begin position="206"/>
        <end position="223"/>
    </location>
</feature>
<evidence type="ECO:0000313" key="4">
    <source>
        <dbReference type="EMBL" id="MDR6244626.1"/>
    </source>
</evidence>
<dbReference type="Proteomes" id="UP001185028">
    <property type="component" value="Unassembled WGS sequence"/>
</dbReference>
<keyword evidence="5" id="KW-1185">Reference proteome</keyword>
<sequence>MWNAKQKVAATLALSCAIAGGASAAAAAFTDVKGADNQAIVSSLQDKGIINGVTATQFKPNGSLTQAQAIQILAKAFELKKDGAQVIPAANQPWYSGAVEAAKANKLSLPSTFKPSAEVNREDFALWLYEAINTTGQYPATKMFVVFEDQDQINKDATNAIQTLVNMNVIPRSSVGKKFEPKEAITRMDAAVWVDSAVKMIDRAHANQNDDTTTPPATGSEGSQMGDEPLLNVTSTADGKQKVTLTVELPNPGYGLKIDNVKLTDDKRAIISYSMTQPEPGMMYPQVISEGKVETVIPAGYTPELATK</sequence>
<accession>A0ABU1IZH1</accession>
<evidence type="ECO:0000313" key="5">
    <source>
        <dbReference type="Proteomes" id="UP001185028"/>
    </source>
</evidence>
<feature type="domain" description="SLH" evidence="3">
    <location>
        <begin position="144"/>
        <end position="208"/>
    </location>
</feature>
<protein>
    <recommendedName>
        <fullName evidence="3">SLH domain-containing protein</fullName>
    </recommendedName>
</protein>
<evidence type="ECO:0000256" key="2">
    <source>
        <dbReference type="SAM" id="SignalP"/>
    </source>
</evidence>